<feature type="transmembrane region" description="Helical" evidence="12">
    <location>
        <begin position="90"/>
        <end position="109"/>
    </location>
</feature>
<evidence type="ECO:0000256" key="9">
    <source>
        <dbReference type="ARBA" id="ARBA00023002"/>
    </source>
</evidence>
<feature type="transmembrane region" description="Helical" evidence="12">
    <location>
        <begin position="223"/>
        <end position="242"/>
    </location>
</feature>
<evidence type="ECO:0000313" key="15">
    <source>
        <dbReference type="EMBL" id="XAN08413.1"/>
    </source>
</evidence>
<feature type="transmembrane region" description="Helical" evidence="12">
    <location>
        <begin position="179"/>
        <end position="203"/>
    </location>
</feature>
<dbReference type="Pfam" id="PF07732">
    <property type="entry name" value="Cu-oxidase_3"/>
    <property type="match status" value="1"/>
</dbReference>
<keyword evidence="12" id="KW-1133">Transmembrane helix</keyword>
<dbReference type="PRINTS" id="PR00695">
    <property type="entry name" value="CUNO2RDTASE"/>
</dbReference>
<dbReference type="EC" id="1.7.2.1" evidence="5"/>
<feature type="transmembrane region" description="Helical" evidence="12">
    <location>
        <begin position="281"/>
        <end position="303"/>
    </location>
</feature>
<proteinExistence type="inferred from homology"/>
<feature type="transmembrane region" description="Helical" evidence="12">
    <location>
        <begin position="323"/>
        <end position="347"/>
    </location>
</feature>
<name>A0ABZ3FQR3_9ACTN</name>
<keyword evidence="10" id="KW-0186">Copper</keyword>
<keyword evidence="9" id="KW-0560">Oxidoreductase</keyword>
<evidence type="ECO:0000256" key="11">
    <source>
        <dbReference type="ARBA" id="ARBA00049340"/>
    </source>
</evidence>
<keyword evidence="12" id="KW-0812">Transmembrane</keyword>
<evidence type="ECO:0000256" key="12">
    <source>
        <dbReference type="SAM" id="Phobius"/>
    </source>
</evidence>
<feature type="transmembrane region" description="Helical" evidence="12">
    <location>
        <begin position="149"/>
        <end position="167"/>
    </location>
</feature>
<feature type="transmembrane region" description="Helical" evidence="12">
    <location>
        <begin position="435"/>
        <end position="452"/>
    </location>
</feature>
<comment type="cofactor">
    <cofactor evidence="1">
        <name>Cu(+)</name>
        <dbReference type="ChEBI" id="CHEBI:49552"/>
    </cofactor>
</comment>
<feature type="transmembrane region" description="Helical" evidence="12">
    <location>
        <begin position="24"/>
        <end position="47"/>
    </location>
</feature>
<dbReference type="SUPFAM" id="SSF81442">
    <property type="entry name" value="Cytochrome c oxidase subunit I-like"/>
    <property type="match status" value="1"/>
</dbReference>
<evidence type="ECO:0000256" key="8">
    <source>
        <dbReference type="ARBA" id="ARBA00022737"/>
    </source>
</evidence>
<comment type="similarity">
    <text evidence="3">Belongs to the multicopper oxidase family.</text>
</comment>
<evidence type="ECO:0000256" key="4">
    <source>
        <dbReference type="ARBA" id="ARBA00011233"/>
    </source>
</evidence>
<feature type="domain" description="EfeO-type cupredoxin-like" evidence="14">
    <location>
        <begin position="474"/>
        <end position="537"/>
    </location>
</feature>
<gene>
    <name evidence="15" type="ORF">AADG42_14245</name>
</gene>
<evidence type="ECO:0000256" key="1">
    <source>
        <dbReference type="ARBA" id="ARBA00001960"/>
    </source>
</evidence>
<evidence type="ECO:0000256" key="2">
    <source>
        <dbReference type="ARBA" id="ARBA00001973"/>
    </source>
</evidence>
<dbReference type="InterPro" id="IPR045087">
    <property type="entry name" value="Cu-oxidase_fam"/>
</dbReference>
<feature type="transmembrane region" description="Helical" evidence="12">
    <location>
        <begin position="359"/>
        <end position="380"/>
    </location>
</feature>
<comment type="subunit">
    <text evidence="4">Homotrimer.</text>
</comment>
<dbReference type="CDD" id="cd04208">
    <property type="entry name" value="CuRO_2_CuNIR"/>
    <property type="match status" value="1"/>
</dbReference>
<feature type="transmembrane region" description="Helical" evidence="12">
    <location>
        <begin position="248"/>
        <end position="269"/>
    </location>
</feature>
<dbReference type="InterPro" id="IPR008972">
    <property type="entry name" value="Cupredoxin"/>
</dbReference>
<evidence type="ECO:0000259" key="13">
    <source>
        <dbReference type="Pfam" id="PF07732"/>
    </source>
</evidence>
<dbReference type="InterPro" id="IPR028096">
    <property type="entry name" value="EfeO_Cupredoxin"/>
</dbReference>
<keyword evidence="8" id="KW-0677">Repeat</keyword>
<feature type="domain" description="Plastocyanin-like" evidence="13">
    <location>
        <begin position="618"/>
        <end position="727"/>
    </location>
</feature>
<feature type="transmembrane region" description="Helical" evidence="12">
    <location>
        <begin position="386"/>
        <end position="410"/>
    </location>
</feature>
<organism evidence="15 16">
    <name type="scientific">Ammonicoccus fulvus</name>
    <dbReference type="NCBI Taxonomy" id="3138240"/>
    <lineage>
        <taxon>Bacteria</taxon>
        <taxon>Bacillati</taxon>
        <taxon>Actinomycetota</taxon>
        <taxon>Actinomycetes</taxon>
        <taxon>Propionibacteriales</taxon>
        <taxon>Propionibacteriaceae</taxon>
        <taxon>Ammonicoccus</taxon>
    </lineage>
</organism>
<evidence type="ECO:0000259" key="14">
    <source>
        <dbReference type="Pfam" id="PF13473"/>
    </source>
</evidence>
<dbReference type="Pfam" id="PF13473">
    <property type="entry name" value="Cupredoxin_1"/>
    <property type="match status" value="1"/>
</dbReference>
<dbReference type="InterPro" id="IPR036927">
    <property type="entry name" value="Cyt_c_oxase-like_su1_sf"/>
</dbReference>
<evidence type="ECO:0000256" key="7">
    <source>
        <dbReference type="ARBA" id="ARBA00022723"/>
    </source>
</evidence>
<evidence type="ECO:0000256" key="3">
    <source>
        <dbReference type="ARBA" id="ARBA00010609"/>
    </source>
</evidence>
<protein>
    <recommendedName>
        <fullName evidence="6">Copper-containing nitrite reductase</fullName>
        <ecNumber evidence="5">1.7.2.1</ecNumber>
    </recommendedName>
</protein>
<evidence type="ECO:0000256" key="6">
    <source>
        <dbReference type="ARBA" id="ARBA00017290"/>
    </source>
</evidence>
<dbReference type="EMBL" id="CP154795">
    <property type="protein sequence ID" value="XAN08413.1"/>
    <property type="molecule type" value="Genomic_DNA"/>
</dbReference>
<feature type="transmembrane region" description="Helical" evidence="12">
    <location>
        <begin position="115"/>
        <end position="137"/>
    </location>
</feature>
<comment type="cofactor">
    <cofactor evidence="2">
        <name>Cu(2+)</name>
        <dbReference type="ChEBI" id="CHEBI:29036"/>
    </cofactor>
</comment>
<evidence type="ECO:0000256" key="10">
    <source>
        <dbReference type="ARBA" id="ARBA00023008"/>
    </source>
</evidence>
<accession>A0ABZ3FQR3</accession>
<comment type="catalytic activity">
    <reaction evidence="11">
        <text>nitric oxide + Fe(III)-[cytochrome c] + H2O = Fe(II)-[cytochrome c] + nitrite + 2 H(+)</text>
        <dbReference type="Rhea" id="RHEA:15233"/>
        <dbReference type="Rhea" id="RHEA-COMP:10350"/>
        <dbReference type="Rhea" id="RHEA-COMP:14399"/>
        <dbReference type="ChEBI" id="CHEBI:15377"/>
        <dbReference type="ChEBI" id="CHEBI:15378"/>
        <dbReference type="ChEBI" id="CHEBI:16301"/>
        <dbReference type="ChEBI" id="CHEBI:16480"/>
        <dbReference type="ChEBI" id="CHEBI:29033"/>
        <dbReference type="ChEBI" id="CHEBI:29034"/>
        <dbReference type="EC" id="1.7.2.1"/>
    </reaction>
</comment>
<dbReference type="PANTHER" id="PTHR11709">
    <property type="entry name" value="MULTI-COPPER OXIDASE"/>
    <property type="match status" value="1"/>
</dbReference>
<reference evidence="15 16" key="1">
    <citation type="submission" date="2024-04" db="EMBL/GenBank/DDBJ databases">
        <title>Isolation of an actinomycete strain from pig manure.</title>
        <authorList>
            <person name="Gong T."/>
            <person name="Yu Z."/>
            <person name="An M."/>
            <person name="Wei C."/>
            <person name="Yang W."/>
            <person name="Liu L."/>
        </authorList>
    </citation>
    <scope>NUCLEOTIDE SEQUENCE [LARGE SCALE GENOMIC DNA]</scope>
    <source>
        <strain evidence="15 16">ZF39</strain>
    </source>
</reference>
<keyword evidence="16" id="KW-1185">Reference proteome</keyword>
<dbReference type="PANTHER" id="PTHR11709:SF394">
    <property type="entry name" value="FI03373P-RELATED"/>
    <property type="match status" value="1"/>
</dbReference>
<dbReference type="SUPFAM" id="SSF49503">
    <property type="entry name" value="Cupredoxins"/>
    <property type="match status" value="3"/>
</dbReference>
<feature type="transmembrane region" description="Helical" evidence="12">
    <location>
        <begin position="53"/>
        <end position="70"/>
    </location>
</feature>
<keyword evidence="12" id="KW-0472">Membrane</keyword>
<dbReference type="InterPro" id="IPR011707">
    <property type="entry name" value="Cu-oxidase-like_N"/>
</dbReference>
<dbReference type="RefSeq" id="WP_425309872.1">
    <property type="nucleotide sequence ID" value="NZ_CP154795.1"/>
</dbReference>
<evidence type="ECO:0000256" key="5">
    <source>
        <dbReference type="ARBA" id="ARBA00011882"/>
    </source>
</evidence>
<dbReference type="Gene3D" id="2.60.40.420">
    <property type="entry name" value="Cupredoxins - blue copper proteins"/>
    <property type="match status" value="3"/>
</dbReference>
<dbReference type="Proteomes" id="UP001442841">
    <property type="component" value="Chromosome"/>
</dbReference>
<sequence length="872" mass="91303">MNALTVGAPTPTTRRPSGRRRKMLVCSIPLFAWMLAELVVVVIHRWVPMPRWLMVHLLLLGAVTNAIVVWSRYFSDAVLRAAGENRVRDWLILGGVNLGALGVVFGLTANVPALLWGGATVVGAAALVHAGGLIHGLRKGLPGRFAVAIRYYIAAGLALPVGVWLGVRLGSAPPDFDRLLIAHLGANLLGWVGLTIAGTLITLWPTMLRTRADDKAVPSGRQAWWVLTLSVAVMVIGGYLGLRWLVVAALFAYAIGLGILTGPLVRAALGRRPQSFATWSVMAGFVWWIGTLVAAVVALAMAPDLAAGAESIRGLVGPFAVGFVAQVLVGALSYLLPVVIGGGPAVVRRMVAITDRSTFTRIALVNGSALLFLLPLPSVVLVAVSLVVYAGLVWTLILLVTTVITGLRLIRTGVPAGEKPEVDPLVERRTHRGQLTLAASLIALAVVAAALVDPVAVVGRYAGPGTTGGIAPTGRTTTVQVAAHDMVFTPSVIEVPAGDRLVIELTNTDPAQVHDLVLANGVSSGRLAPGASTVVDVGVVGADLDGWCSIAGHRQMGMTLVVRAIGGPAGEHAGHAAAPGEPAATGNVAGTPGPGFRARDAVLPPAPATTIHRHTFTVSETDAEVAPGVRQALWTFNGTAPGPALRGKVGDVFEITFVNDGRIGHGIDFHAGALAPDKPMRVIAPGEQLTYRFTAERAGIWMYHCSAVPMSLHIANGMFGAVIIDPPDLPPVDKEFLLVQSEQYWGPQGAAGDADKIGARTPDAVVFNGYPNQYRHEPLTARTGDRVRIWVLNAGPNESIAFHVVGGQFDTVWSEGDWRLRPGPGGSQTLGLVASQGGFVELVMPEAGNYSLVNHQMSLAEKGAGGVLHVTD</sequence>
<dbReference type="InterPro" id="IPR001287">
    <property type="entry name" value="NO2-reductase_Cu"/>
</dbReference>
<dbReference type="CDD" id="cd11020">
    <property type="entry name" value="CuRO_1_CuNIR"/>
    <property type="match status" value="1"/>
</dbReference>
<keyword evidence="7" id="KW-0479">Metal-binding</keyword>
<evidence type="ECO:0000313" key="16">
    <source>
        <dbReference type="Proteomes" id="UP001442841"/>
    </source>
</evidence>